<keyword evidence="1" id="KW-1185">Reference proteome</keyword>
<organism evidence="1 2">
    <name type="scientific">Steinernema glaseri</name>
    <dbReference type="NCBI Taxonomy" id="37863"/>
    <lineage>
        <taxon>Eukaryota</taxon>
        <taxon>Metazoa</taxon>
        <taxon>Ecdysozoa</taxon>
        <taxon>Nematoda</taxon>
        <taxon>Chromadorea</taxon>
        <taxon>Rhabditida</taxon>
        <taxon>Tylenchina</taxon>
        <taxon>Panagrolaimomorpha</taxon>
        <taxon>Strongyloidoidea</taxon>
        <taxon>Steinernematidae</taxon>
        <taxon>Steinernema</taxon>
    </lineage>
</organism>
<evidence type="ECO:0000313" key="1">
    <source>
        <dbReference type="Proteomes" id="UP000095287"/>
    </source>
</evidence>
<protein>
    <submittedName>
        <fullName evidence="2">Transposase</fullName>
    </submittedName>
</protein>
<dbReference type="WBParaSite" id="L893_g3766.t1">
    <property type="protein sequence ID" value="L893_g3766.t1"/>
    <property type="gene ID" value="L893_g3766"/>
</dbReference>
<reference evidence="2" key="1">
    <citation type="submission" date="2016-11" db="UniProtKB">
        <authorList>
            <consortium name="WormBaseParasite"/>
        </authorList>
    </citation>
    <scope>IDENTIFICATION</scope>
</reference>
<proteinExistence type="predicted"/>
<evidence type="ECO:0000313" key="2">
    <source>
        <dbReference type="WBParaSite" id="L893_g3766.t1"/>
    </source>
</evidence>
<accession>A0A1I8AA03</accession>
<name>A0A1I8AA03_9BILA</name>
<dbReference type="Proteomes" id="UP000095287">
    <property type="component" value="Unplaced"/>
</dbReference>
<dbReference type="AlphaFoldDB" id="A0A1I8AA03"/>
<sequence length="74" mass="8784">MQRKETFKRDRDKNPVFLDVSDTTDDAELTPKATPERKRENIAAKYVQNIWVVNLNWTKAGMWRLIRNLPLARL</sequence>